<protein>
    <submittedName>
        <fullName evidence="9">Uncharacterized protein</fullName>
    </submittedName>
</protein>
<dbReference type="GO" id="GO:0005615">
    <property type="term" value="C:extracellular space"/>
    <property type="evidence" value="ECO:0007669"/>
    <property type="project" value="UniProtKB-KW"/>
</dbReference>
<gene>
    <name evidence="9" type="ORF">AAFF_G00340920</name>
</gene>
<comment type="subcellular location">
    <subcellularLocation>
        <location evidence="1">Secreted</location>
    </subcellularLocation>
</comment>
<keyword evidence="10" id="KW-1185">Reference proteome</keyword>
<dbReference type="PANTHER" id="PTHR11691">
    <property type="entry name" value="TYPE I INTERFERON"/>
    <property type="match status" value="1"/>
</dbReference>
<evidence type="ECO:0000256" key="3">
    <source>
        <dbReference type="ARBA" id="ARBA00022514"/>
    </source>
</evidence>
<accession>A0AAD7SKM0</accession>
<dbReference type="GO" id="GO:0051607">
    <property type="term" value="P:defense response to virus"/>
    <property type="evidence" value="ECO:0007669"/>
    <property type="project" value="UniProtKB-KW"/>
</dbReference>
<dbReference type="Pfam" id="PF00143">
    <property type="entry name" value="Interferon"/>
    <property type="match status" value="2"/>
</dbReference>
<dbReference type="PANTHER" id="PTHR11691:SF73">
    <property type="entry name" value="INTERFERON BETA"/>
    <property type="match status" value="1"/>
</dbReference>
<dbReference type="AlphaFoldDB" id="A0AAD7SKM0"/>
<reference evidence="9" key="1">
    <citation type="journal article" date="2023" name="Science">
        <title>Genome structures resolve the early diversification of teleost fishes.</title>
        <authorList>
            <person name="Parey E."/>
            <person name="Louis A."/>
            <person name="Montfort J."/>
            <person name="Bouchez O."/>
            <person name="Roques C."/>
            <person name="Iampietro C."/>
            <person name="Lluch J."/>
            <person name="Castinel A."/>
            <person name="Donnadieu C."/>
            <person name="Desvignes T."/>
            <person name="Floi Bucao C."/>
            <person name="Jouanno E."/>
            <person name="Wen M."/>
            <person name="Mejri S."/>
            <person name="Dirks R."/>
            <person name="Jansen H."/>
            <person name="Henkel C."/>
            <person name="Chen W.J."/>
            <person name="Zahm M."/>
            <person name="Cabau C."/>
            <person name="Klopp C."/>
            <person name="Thompson A.W."/>
            <person name="Robinson-Rechavi M."/>
            <person name="Braasch I."/>
            <person name="Lecointre G."/>
            <person name="Bobe J."/>
            <person name="Postlethwait J.H."/>
            <person name="Berthelot C."/>
            <person name="Roest Crollius H."/>
            <person name="Guiguen Y."/>
        </authorList>
    </citation>
    <scope>NUCLEOTIDE SEQUENCE</scope>
    <source>
        <strain evidence="9">NC1722</strain>
    </source>
</reference>
<dbReference type="Gene3D" id="1.20.1250.10">
    <property type="match status" value="2"/>
</dbReference>
<evidence type="ECO:0000313" key="10">
    <source>
        <dbReference type="Proteomes" id="UP001221898"/>
    </source>
</evidence>
<dbReference type="GO" id="GO:0006955">
    <property type="term" value="P:immune response"/>
    <property type="evidence" value="ECO:0007669"/>
    <property type="project" value="UniProtKB-ARBA"/>
</dbReference>
<keyword evidence="6" id="KW-0051">Antiviral defense</keyword>
<evidence type="ECO:0000313" key="9">
    <source>
        <dbReference type="EMBL" id="KAJ8404319.1"/>
    </source>
</evidence>
<evidence type="ECO:0000256" key="2">
    <source>
        <dbReference type="ARBA" id="ARBA00011033"/>
    </source>
</evidence>
<keyword evidence="4" id="KW-0964">Secreted</keyword>
<name>A0AAD7SKM0_9TELE</name>
<comment type="caution">
    <text evidence="9">The sequence shown here is derived from an EMBL/GenBank/DDBJ whole genome shotgun (WGS) entry which is preliminary data.</text>
</comment>
<sequence>MDARILYLFIILCSVQNVCNGCDWIQHGFGPVSREYLSLLSDMGGDITNAKVPVPFPDVLYGRIRTAQMGDKITFLYESINQIIQLFNGNLDAVTWKRLKLEQFLTVLDRQSRELQKCVSSYIKGVQNVCNGCDWIQHGFGPVSREYLSLLSDMGGDITNAKVPVPFPDVLYGRIRTAQMGDKITFLYESINQIIKLFNGNLDAVTWKRLKLEHFLTVLDRQSRELQKCNYDSHSWELIRKAADRHLKRLDLISASIKAQMNKVN</sequence>
<evidence type="ECO:0000256" key="5">
    <source>
        <dbReference type="ARBA" id="ARBA00022729"/>
    </source>
</evidence>
<dbReference type="InterPro" id="IPR009079">
    <property type="entry name" value="4_helix_cytokine-like_core"/>
</dbReference>
<evidence type="ECO:0000256" key="4">
    <source>
        <dbReference type="ARBA" id="ARBA00022525"/>
    </source>
</evidence>
<keyword evidence="3" id="KW-0202">Cytokine</keyword>
<comment type="similarity">
    <text evidence="2">Belongs to the alpha/beta interferon family.</text>
</comment>
<dbReference type="SUPFAM" id="SSF47266">
    <property type="entry name" value="4-helical cytokines"/>
    <property type="match status" value="2"/>
</dbReference>
<evidence type="ECO:0000256" key="8">
    <source>
        <dbReference type="SAM" id="SignalP"/>
    </source>
</evidence>
<evidence type="ECO:0000256" key="6">
    <source>
        <dbReference type="ARBA" id="ARBA00023118"/>
    </source>
</evidence>
<organism evidence="9 10">
    <name type="scientific">Aldrovandia affinis</name>
    <dbReference type="NCBI Taxonomy" id="143900"/>
    <lineage>
        <taxon>Eukaryota</taxon>
        <taxon>Metazoa</taxon>
        <taxon>Chordata</taxon>
        <taxon>Craniata</taxon>
        <taxon>Vertebrata</taxon>
        <taxon>Euteleostomi</taxon>
        <taxon>Actinopterygii</taxon>
        <taxon>Neopterygii</taxon>
        <taxon>Teleostei</taxon>
        <taxon>Notacanthiformes</taxon>
        <taxon>Halosauridae</taxon>
        <taxon>Aldrovandia</taxon>
    </lineage>
</organism>
<dbReference type="GO" id="GO:0005125">
    <property type="term" value="F:cytokine activity"/>
    <property type="evidence" value="ECO:0007669"/>
    <property type="project" value="UniProtKB-KW"/>
</dbReference>
<proteinExistence type="inferred from homology"/>
<feature type="signal peptide" evidence="8">
    <location>
        <begin position="1"/>
        <end position="21"/>
    </location>
</feature>
<feature type="chain" id="PRO_5042058613" evidence="8">
    <location>
        <begin position="22"/>
        <end position="265"/>
    </location>
</feature>
<evidence type="ECO:0000256" key="1">
    <source>
        <dbReference type="ARBA" id="ARBA00004613"/>
    </source>
</evidence>
<dbReference type="EMBL" id="JAINUG010000054">
    <property type="protein sequence ID" value="KAJ8404319.1"/>
    <property type="molecule type" value="Genomic_DNA"/>
</dbReference>
<dbReference type="Proteomes" id="UP001221898">
    <property type="component" value="Unassembled WGS sequence"/>
</dbReference>
<keyword evidence="5 8" id="KW-0732">Signal</keyword>
<keyword evidence="7" id="KW-1015">Disulfide bond</keyword>
<dbReference type="GO" id="GO:0005126">
    <property type="term" value="F:cytokine receptor binding"/>
    <property type="evidence" value="ECO:0007669"/>
    <property type="project" value="InterPro"/>
</dbReference>
<evidence type="ECO:0000256" key="7">
    <source>
        <dbReference type="ARBA" id="ARBA00023157"/>
    </source>
</evidence>
<dbReference type="InterPro" id="IPR000471">
    <property type="entry name" value="Interferon_alpha/beta/delta"/>
</dbReference>